<evidence type="ECO:0000313" key="2">
    <source>
        <dbReference type="EMBL" id="KAF7373693.1"/>
    </source>
</evidence>
<proteinExistence type="predicted"/>
<dbReference type="AlphaFoldDB" id="A0A8H7DIN5"/>
<dbReference type="OrthoDB" id="2804062at2759"/>
<accession>A0A8H7DIN5</accession>
<keyword evidence="3" id="KW-1185">Reference proteome</keyword>
<evidence type="ECO:0000256" key="1">
    <source>
        <dbReference type="SAM" id="MobiDB-lite"/>
    </source>
</evidence>
<evidence type="ECO:0000313" key="3">
    <source>
        <dbReference type="Proteomes" id="UP000623467"/>
    </source>
</evidence>
<comment type="caution">
    <text evidence="2">The sequence shown here is derived from an EMBL/GenBank/DDBJ whole genome shotgun (WGS) entry which is preliminary data.</text>
</comment>
<dbReference type="Proteomes" id="UP000623467">
    <property type="component" value="Unassembled WGS sequence"/>
</dbReference>
<organism evidence="2 3">
    <name type="scientific">Mycena sanguinolenta</name>
    <dbReference type="NCBI Taxonomy" id="230812"/>
    <lineage>
        <taxon>Eukaryota</taxon>
        <taxon>Fungi</taxon>
        <taxon>Dikarya</taxon>
        <taxon>Basidiomycota</taxon>
        <taxon>Agaricomycotina</taxon>
        <taxon>Agaricomycetes</taxon>
        <taxon>Agaricomycetidae</taxon>
        <taxon>Agaricales</taxon>
        <taxon>Marasmiineae</taxon>
        <taxon>Mycenaceae</taxon>
        <taxon>Mycena</taxon>
    </lineage>
</organism>
<dbReference type="InterPro" id="IPR040521">
    <property type="entry name" value="KDZ"/>
</dbReference>
<feature type="region of interest" description="Disordered" evidence="1">
    <location>
        <begin position="298"/>
        <end position="318"/>
    </location>
</feature>
<reference evidence="2" key="1">
    <citation type="submission" date="2020-05" db="EMBL/GenBank/DDBJ databases">
        <title>Mycena genomes resolve the evolution of fungal bioluminescence.</title>
        <authorList>
            <person name="Tsai I.J."/>
        </authorList>
    </citation>
    <scope>NUCLEOTIDE SEQUENCE</scope>
    <source>
        <strain evidence="2">160909Yilan</strain>
    </source>
</reference>
<feature type="compositionally biased region" description="Low complexity" evidence="1">
    <location>
        <begin position="302"/>
        <end position="312"/>
    </location>
</feature>
<gene>
    <name evidence="2" type="ORF">MSAN_00580300</name>
</gene>
<dbReference type="EMBL" id="JACAZH010000003">
    <property type="protein sequence ID" value="KAF7373693.1"/>
    <property type="molecule type" value="Genomic_DNA"/>
</dbReference>
<name>A0A8H7DIN5_9AGAR</name>
<sequence>MSTCTGLAALDHANTKYSKGYAATSCRMVTCGRHEVVSKNGVGDLQNGEKYGNMDYVVASAWRHFHALLFSLLSYTIMSQWSKNLRDRLAKLPPAIRLLFVRCFIKFVIPKLHIVRHLRNCQEKFSLLHTISTAQADMERIERIWSSSGLMGASTREMGLGSCQDTLDDFWHFWNWNKVVGMGTKLRKRFLKATKELSAQKAWLENFAQAQREEFEAWKKAVDDFESFVDDQSAEPPTNPYRLPQSGVTLREIELELMREEQERERMSTAAPAVHFFKLNLSGAALLMMARTDASSLPTSWPTETLPSKTSPTPLPAAHGSAVKSRGYVFYTINIPPGAVQQAVTAVDVEAIEAEWTALFLPSALSPSERLPPLSVAGLTAAEASVCIALTGTSASRAVEKDEEEAKRRKQRAMKGKRQQAAQLNADGEVRSVPGMGEKSRLISWIWLEGGSMGGIIGEEMHACLKVEWCKAYARVKRW</sequence>
<protein>
    <submittedName>
        <fullName evidence="2">C2H2-type domain-containing protein</fullName>
    </submittedName>
</protein>
<dbReference type="Pfam" id="PF18758">
    <property type="entry name" value="KDZ"/>
    <property type="match status" value="1"/>
</dbReference>